<evidence type="ECO:0000313" key="4">
    <source>
        <dbReference type="Proteomes" id="UP000682811"/>
    </source>
</evidence>
<accession>A0A919YFV6</accession>
<evidence type="ECO:0000259" key="2">
    <source>
        <dbReference type="Pfam" id="PF14285"/>
    </source>
</evidence>
<reference evidence="3 4" key="1">
    <citation type="submission" date="2021-03" db="EMBL/GenBank/DDBJ databases">
        <title>Antimicrobial resistance genes in bacteria isolated from Japanese honey, and their potential for conferring macrolide and lincosamide resistance in the American foulbrood pathogen Paenibacillus larvae.</title>
        <authorList>
            <person name="Okamoto M."/>
            <person name="Kumagai M."/>
            <person name="Kanamori H."/>
            <person name="Takamatsu D."/>
        </authorList>
    </citation>
    <scope>NUCLEOTIDE SEQUENCE [LARGE SCALE GENOMIC DNA]</scope>
    <source>
        <strain evidence="3 4">J34TS1</strain>
    </source>
</reference>
<evidence type="ECO:0000313" key="3">
    <source>
        <dbReference type="EMBL" id="GIO48528.1"/>
    </source>
</evidence>
<dbReference type="Proteomes" id="UP000682811">
    <property type="component" value="Unassembled WGS sequence"/>
</dbReference>
<protein>
    <recommendedName>
        <fullName evidence="2">DUF4367 domain-containing protein</fullName>
    </recommendedName>
</protein>
<keyword evidence="1" id="KW-0732">Signal</keyword>
<feature type="signal peptide" evidence="1">
    <location>
        <begin position="1"/>
        <end position="26"/>
    </location>
</feature>
<proteinExistence type="predicted"/>
<dbReference type="AlphaFoldDB" id="A0A919YFV6"/>
<organism evidence="3 4">
    <name type="scientific">Paenibacillus azoreducens</name>
    <dbReference type="NCBI Taxonomy" id="116718"/>
    <lineage>
        <taxon>Bacteria</taxon>
        <taxon>Bacillati</taxon>
        <taxon>Bacillota</taxon>
        <taxon>Bacilli</taxon>
        <taxon>Bacillales</taxon>
        <taxon>Paenibacillaceae</taxon>
        <taxon>Paenibacillus</taxon>
    </lineage>
</organism>
<feature type="domain" description="DUF4367" evidence="2">
    <location>
        <begin position="113"/>
        <end position="247"/>
    </location>
</feature>
<sequence length="252" mass="28149">MKFPIKAAVVASSIAMLLGTANMTEAATVNNSAQAVTAKAPAADQKAVEAAKKELSQKLQQKNTGDMYLLYVADKNLNGGSEFLYYLDMFQSTNYEDYLNQAAKLQGPVLQKPEALPEGYKFVKGNIQPPIAKNLAEYQKEVKAEAEAQGKGVYYKKLDWKEMGEINLEFANGKDNLQMQVSHKINKDKASGEYRYHTADEFDAETAKKHPEWVRNILSWSDEDHVYNITTNPGNPLTKEDLIKFAETAVKK</sequence>
<dbReference type="Pfam" id="PF14285">
    <property type="entry name" value="DUF4367"/>
    <property type="match status" value="1"/>
</dbReference>
<comment type="caution">
    <text evidence="3">The sequence shown here is derived from an EMBL/GenBank/DDBJ whole genome shotgun (WGS) entry which is preliminary data.</text>
</comment>
<dbReference type="EMBL" id="BORT01000014">
    <property type="protein sequence ID" value="GIO48528.1"/>
    <property type="molecule type" value="Genomic_DNA"/>
</dbReference>
<dbReference type="RefSeq" id="WP_237100175.1">
    <property type="nucleotide sequence ID" value="NZ_AP025343.1"/>
</dbReference>
<keyword evidence="4" id="KW-1185">Reference proteome</keyword>
<name>A0A919YFV6_9BACL</name>
<gene>
    <name evidence="3" type="ORF">J34TS1_32930</name>
</gene>
<dbReference type="InterPro" id="IPR025377">
    <property type="entry name" value="DUF4367"/>
</dbReference>
<feature type="chain" id="PRO_5037425373" description="DUF4367 domain-containing protein" evidence="1">
    <location>
        <begin position="27"/>
        <end position="252"/>
    </location>
</feature>
<evidence type="ECO:0000256" key="1">
    <source>
        <dbReference type="SAM" id="SignalP"/>
    </source>
</evidence>